<evidence type="ECO:0000313" key="2">
    <source>
        <dbReference type="Proteomes" id="UP000003295"/>
    </source>
</evidence>
<dbReference type="Proteomes" id="UP000003295">
    <property type="component" value="Unassembled WGS sequence"/>
</dbReference>
<proteinExistence type="predicted"/>
<protein>
    <submittedName>
        <fullName evidence="1">TrpR family protein YerC/YecD</fullName>
    </submittedName>
</protein>
<dbReference type="PANTHER" id="PTHR40080:SF1">
    <property type="entry name" value="TRPR-LIKE PROTEIN YERC_YECD"/>
    <property type="match status" value="1"/>
</dbReference>
<dbReference type="Gene3D" id="1.10.1270.10">
    <property type="entry name" value="TrpR-like"/>
    <property type="match status" value="1"/>
</dbReference>
<evidence type="ECO:0000313" key="1">
    <source>
        <dbReference type="EMBL" id="EEP45174.1"/>
    </source>
</evidence>
<organism evidence="1 2">
    <name type="scientific">Collinsella intestinalis DSM 13280</name>
    <dbReference type="NCBI Taxonomy" id="521003"/>
    <lineage>
        <taxon>Bacteria</taxon>
        <taxon>Bacillati</taxon>
        <taxon>Actinomycetota</taxon>
        <taxon>Coriobacteriia</taxon>
        <taxon>Coriobacteriales</taxon>
        <taxon>Coriobacteriaceae</taxon>
        <taxon>Collinsella</taxon>
    </lineage>
</organism>
<dbReference type="Pfam" id="PF01371">
    <property type="entry name" value="Trp_repressor"/>
    <property type="match status" value="1"/>
</dbReference>
<accession>C4F7F1</accession>
<dbReference type="GO" id="GO:0003700">
    <property type="term" value="F:DNA-binding transcription factor activity"/>
    <property type="evidence" value="ECO:0007669"/>
    <property type="project" value="InterPro"/>
</dbReference>
<dbReference type="NCBIfam" id="TIGR02531">
    <property type="entry name" value="yecD_yerC"/>
    <property type="match status" value="1"/>
</dbReference>
<name>C4F7F1_9ACTN</name>
<dbReference type="PANTHER" id="PTHR40080">
    <property type="entry name" value="LMO1763 PROTEIN"/>
    <property type="match status" value="1"/>
</dbReference>
<dbReference type="SUPFAM" id="SSF48295">
    <property type="entry name" value="TrpR-like"/>
    <property type="match status" value="1"/>
</dbReference>
<dbReference type="eggNOG" id="COG4496">
    <property type="taxonomic scope" value="Bacteria"/>
</dbReference>
<dbReference type="HOGENOM" id="CLU_147939_1_2_11"/>
<gene>
    <name evidence="1" type="ORF">COLINT_01966</name>
</gene>
<dbReference type="InterPro" id="IPR010921">
    <property type="entry name" value="Trp_repressor/repl_initiator"/>
</dbReference>
<reference evidence="1 2" key="1">
    <citation type="submission" date="2009-04" db="EMBL/GenBank/DDBJ databases">
        <authorList>
            <person name="Weinstock G."/>
            <person name="Sodergren E."/>
            <person name="Clifton S."/>
            <person name="Fulton L."/>
            <person name="Fulton B."/>
            <person name="Courtney L."/>
            <person name="Fronick C."/>
            <person name="Harrison M."/>
            <person name="Strong C."/>
            <person name="Farmer C."/>
            <person name="Delahaunty K."/>
            <person name="Markovic C."/>
            <person name="Hall O."/>
            <person name="Minx P."/>
            <person name="Tomlinson C."/>
            <person name="Mitreva M."/>
            <person name="Nelson J."/>
            <person name="Hou S."/>
            <person name="Wollam A."/>
            <person name="Pepin K.H."/>
            <person name="Johnson M."/>
            <person name="Bhonagiri V."/>
            <person name="Nash W.E."/>
            <person name="Warren W."/>
            <person name="Chinwalla A."/>
            <person name="Mardis E.R."/>
            <person name="Wilson R.K."/>
        </authorList>
    </citation>
    <scope>NUCLEOTIDE SEQUENCE [LARGE SCALE GENOMIC DNA]</scope>
    <source>
        <strain evidence="1 2">DSM 13280</strain>
    </source>
</reference>
<comment type="caution">
    <text evidence="1">The sequence shown here is derived from an EMBL/GenBank/DDBJ whole genome shotgun (WGS) entry which is preliminary data.</text>
</comment>
<dbReference type="InterPro" id="IPR038116">
    <property type="entry name" value="TrpR-like_sf"/>
</dbReference>
<dbReference type="EMBL" id="ABXH02000002">
    <property type="protein sequence ID" value="EEP45174.1"/>
    <property type="molecule type" value="Genomic_DNA"/>
</dbReference>
<dbReference type="AlphaFoldDB" id="C4F7F1"/>
<dbReference type="InterPro" id="IPR013368">
    <property type="entry name" value="YecD_YerC"/>
</dbReference>
<sequence length="118" mass="13207">MPSAHRQGGYVPNAARLVVPLNIEKMFERPDVDQLVEAFQLVEGPDEIRAFLTDLCTPREICDFAQRLQVARYLDEGEPYVEVQARTGASSTTVSRVSKSLNGEYGGYRKVLVKFGDQ</sequence>
<dbReference type="InterPro" id="IPR000831">
    <property type="entry name" value="Trp_repress"/>
</dbReference>
<dbReference type="GO" id="GO:0043565">
    <property type="term" value="F:sequence-specific DNA binding"/>
    <property type="evidence" value="ECO:0007669"/>
    <property type="project" value="InterPro"/>
</dbReference>
<dbReference type="STRING" id="521003.COLINT_01966"/>